<reference evidence="7 8" key="1">
    <citation type="submission" date="2020-09" db="EMBL/GenBank/DDBJ databases">
        <title>Eikenella S3660 sp. nov., isolated from a throat swab.</title>
        <authorList>
            <person name="Buhl M."/>
        </authorList>
    </citation>
    <scope>NUCLEOTIDE SEQUENCE [LARGE SCALE GENOMIC DNA]</scope>
    <source>
        <strain evidence="7 8">S3360</strain>
    </source>
</reference>
<keyword evidence="2 5" id="KW-0812">Transmembrane</keyword>
<feature type="domain" description="Mechanosensitive ion channel MscS" evidence="6">
    <location>
        <begin position="103"/>
        <end position="140"/>
    </location>
</feature>
<organism evidence="7 8">
    <name type="scientific">Eikenella glucosivorans</name>
    <dbReference type="NCBI Taxonomy" id="2766967"/>
    <lineage>
        <taxon>Bacteria</taxon>
        <taxon>Pseudomonadati</taxon>
        <taxon>Pseudomonadota</taxon>
        <taxon>Betaproteobacteria</taxon>
        <taxon>Neisseriales</taxon>
        <taxon>Neisseriaceae</taxon>
        <taxon>Eikenella</taxon>
    </lineage>
</organism>
<feature type="transmembrane region" description="Helical" evidence="5">
    <location>
        <begin position="15"/>
        <end position="35"/>
    </location>
</feature>
<dbReference type="PANTHER" id="PTHR30566">
    <property type="entry name" value="YNAI-RELATED MECHANOSENSITIVE ION CHANNEL"/>
    <property type="match status" value="1"/>
</dbReference>
<feature type="transmembrane region" description="Helical" evidence="5">
    <location>
        <begin position="81"/>
        <end position="100"/>
    </location>
</feature>
<dbReference type="InterPro" id="IPR023408">
    <property type="entry name" value="MscS_beta-dom_sf"/>
</dbReference>
<dbReference type="Gene3D" id="2.30.30.60">
    <property type="match status" value="1"/>
</dbReference>
<dbReference type="InterPro" id="IPR010920">
    <property type="entry name" value="LSM_dom_sf"/>
</dbReference>
<dbReference type="InterPro" id="IPR006685">
    <property type="entry name" value="MscS_channel_2nd"/>
</dbReference>
<evidence type="ECO:0000256" key="4">
    <source>
        <dbReference type="ARBA" id="ARBA00023136"/>
    </source>
</evidence>
<dbReference type="RefSeq" id="WP_197904132.1">
    <property type="nucleotide sequence ID" value="NZ_JACSGR010000009.1"/>
</dbReference>
<keyword evidence="8" id="KW-1185">Reference proteome</keyword>
<proteinExistence type="predicted"/>
<dbReference type="Pfam" id="PF00924">
    <property type="entry name" value="MS_channel_2nd"/>
    <property type="match status" value="1"/>
</dbReference>
<dbReference type="PANTHER" id="PTHR30566:SF27">
    <property type="entry name" value="MECHANOSENSITIVE ION CHANNEL PROTEIN"/>
    <property type="match status" value="1"/>
</dbReference>
<name>A0ABS0NDG6_9NEIS</name>
<evidence type="ECO:0000256" key="5">
    <source>
        <dbReference type="SAM" id="Phobius"/>
    </source>
</evidence>
<comment type="subcellular location">
    <subcellularLocation>
        <location evidence="1">Membrane</location>
    </subcellularLocation>
</comment>
<dbReference type="Proteomes" id="UP000768471">
    <property type="component" value="Unassembled WGS sequence"/>
</dbReference>
<dbReference type="SUPFAM" id="SSF50182">
    <property type="entry name" value="Sm-like ribonucleoproteins"/>
    <property type="match status" value="1"/>
</dbReference>
<dbReference type="EMBL" id="JACSGR010000009">
    <property type="protein sequence ID" value="MBH5330294.1"/>
    <property type="molecule type" value="Genomic_DNA"/>
</dbReference>
<gene>
    <name evidence="7" type="ORF">H9Q10_11535</name>
</gene>
<accession>A0ABS0NDG6</accession>
<comment type="caution">
    <text evidence="7">The sequence shown here is derived from an EMBL/GenBank/DDBJ whole genome shotgun (WGS) entry which is preliminary data.</text>
</comment>
<evidence type="ECO:0000259" key="6">
    <source>
        <dbReference type="Pfam" id="PF00924"/>
    </source>
</evidence>
<evidence type="ECO:0000313" key="8">
    <source>
        <dbReference type="Proteomes" id="UP000768471"/>
    </source>
</evidence>
<protein>
    <submittedName>
        <fullName evidence="7">Mechanosensitive ion channel family protein</fullName>
    </submittedName>
</protein>
<evidence type="ECO:0000256" key="1">
    <source>
        <dbReference type="ARBA" id="ARBA00004370"/>
    </source>
</evidence>
<keyword evidence="3 5" id="KW-1133">Transmembrane helix</keyword>
<keyword evidence="4 5" id="KW-0472">Membrane</keyword>
<evidence type="ECO:0000256" key="3">
    <source>
        <dbReference type="ARBA" id="ARBA00022989"/>
    </source>
</evidence>
<evidence type="ECO:0000256" key="2">
    <source>
        <dbReference type="ARBA" id="ARBA00022692"/>
    </source>
</evidence>
<feature type="transmembrane region" description="Helical" evidence="5">
    <location>
        <begin position="56"/>
        <end position="75"/>
    </location>
</feature>
<evidence type="ECO:0000313" key="7">
    <source>
        <dbReference type="EMBL" id="MBH5330294.1"/>
    </source>
</evidence>
<sequence>MWNTLQTWLHGSPTAYQWLGTLLLVPGVLAARLVLLRLYFRRHPRLEIDEMRRALVMSRNMALIVCGLGLFGVWFAQIQTFALSMVALAAATVLATKELIMCLSGSLMRMVTKQYSVGDFIEIGHIRGRVVDINMFNTLVMEVGPNALVEHMSGQTVSFPNSLVLAQPLWRDNVFGSYVVHTFELPVPIALNPAAVLPPLRMVLEQRCAPDMAAIAAYLEQVQAQRLFITPPAEPHIACVPFDDKLYKLVIRFAAPLPRRLEIQQAVLDEFMRVQHGLLAWAAT</sequence>